<dbReference type="EMBL" id="CP011340">
    <property type="protein sequence ID" value="ALC23942.1"/>
    <property type="molecule type" value="Genomic_DNA"/>
</dbReference>
<dbReference type="OrthoDB" id="4964568at2"/>
<evidence type="ECO:0000313" key="2">
    <source>
        <dbReference type="Proteomes" id="UP000060513"/>
    </source>
</evidence>
<reference evidence="1 2" key="1">
    <citation type="submission" date="2015-08" db="EMBL/GenBank/DDBJ databases">
        <title>Genome sequence of the pristinamycin over-producing bacterium Streptomyces pristinaespiralis HCCB10218.</title>
        <authorList>
            <person name="Tian J."/>
            <person name="Yang J."/>
            <person name="Li L."/>
            <person name="Ruan L."/>
            <person name="Wei W."/>
            <person name="Zheng G."/>
            <person name="Wei Z."/>
            <person name="Yang S."/>
            <person name="Ge M."/>
            <person name="Jiang W."/>
            <person name="Lu Y."/>
        </authorList>
    </citation>
    <scope>NUCLEOTIDE SEQUENCE [LARGE SCALE GENOMIC DNA]</scope>
    <source>
        <strain evidence="1 2">HCCB 10218</strain>
    </source>
</reference>
<dbReference type="GeneID" id="97233315"/>
<dbReference type="KEGG" id="spri:SPRI_5636"/>
<protein>
    <submittedName>
        <fullName evidence="1">LigA protein</fullName>
    </submittedName>
</protein>
<evidence type="ECO:0000313" key="1">
    <source>
        <dbReference type="EMBL" id="ALC23942.1"/>
    </source>
</evidence>
<proteinExistence type="predicted"/>
<dbReference type="STRING" id="38300.SPRI_5636"/>
<dbReference type="PATRIC" id="fig|38300.4.peg.5902"/>
<accession>A0A0M4DNI2</accession>
<gene>
    <name evidence="1" type="ORF">SPRI_5636</name>
</gene>
<dbReference type="RefSeq" id="WP_053557438.1">
    <property type="nucleotide sequence ID" value="NZ_CP011340.1"/>
</dbReference>
<dbReference type="Proteomes" id="UP000060513">
    <property type="component" value="Chromosome"/>
</dbReference>
<sequence length="325" mass="34296">MTTTSAETGLTLRHRSLTAALRAVAIMACLPYLGLKIAWIAGSHVGIPDGSALLDHRLVMAMANSLTVLMDASVVVLALLLTRPWGQRVPALLLAVPMWAATGLLAPIMIGLPFQLVGTAIDGSEAPAAAEEPFLNDWVFGVVYGGFVLQGLALGTLFVLYAGKRWGHLWRGRVWDLPTGATSTFMRATAVAGSLLALFPAAMHTLWAVGGTTALPADRVLQRTTPFYLLEGVRVGFAVLAVTAVLLLAFRLRPAMPVRGLLAAAWVGASALAAWAGWMIFGAVMPESDEGKQTPALLMLTYAGEMISGLLLTCAVASLLRRRGA</sequence>
<organism evidence="1">
    <name type="scientific">Streptomyces pristinaespiralis</name>
    <dbReference type="NCBI Taxonomy" id="38300"/>
    <lineage>
        <taxon>Bacteria</taxon>
        <taxon>Bacillati</taxon>
        <taxon>Actinomycetota</taxon>
        <taxon>Actinomycetes</taxon>
        <taxon>Kitasatosporales</taxon>
        <taxon>Streptomycetaceae</taxon>
        <taxon>Streptomyces</taxon>
    </lineage>
</organism>
<dbReference type="AlphaFoldDB" id="A0A0M4DNI2"/>
<name>A0A0M4DNI2_STRPR</name>